<sequence>MSAGASTRAANAARRASGRARKRVACLASHRDASSHARGGVVYRIAL</sequence>
<proteinExistence type="predicted"/>
<name>A0A0E1WAF0_BURPE</name>
<dbReference type="Proteomes" id="UP000001812">
    <property type="component" value="Chromosome I"/>
</dbReference>
<feature type="compositionally biased region" description="Low complexity" evidence="1">
    <location>
        <begin position="1"/>
        <end position="15"/>
    </location>
</feature>
<dbReference type="AlphaFoldDB" id="A0A0E1WAF0"/>
<gene>
    <name evidence="2" type="ORF">BURPS1710A_0332</name>
</gene>
<organism evidence="2">
    <name type="scientific">Burkholderia pseudomallei 1710a</name>
    <dbReference type="NCBI Taxonomy" id="320371"/>
    <lineage>
        <taxon>Bacteria</taxon>
        <taxon>Pseudomonadati</taxon>
        <taxon>Pseudomonadota</taxon>
        <taxon>Betaproteobacteria</taxon>
        <taxon>Burkholderiales</taxon>
        <taxon>Burkholderiaceae</taxon>
        <taxon>Burkholderia</taxon>
        <taxon>pseudomallei group</taxon>
    </lineage>
</organism>
<evidence type="ECO:0000313" key="2">
    <source>
        <dbReference type="EMBL" id="EET09349.1"/>
    </source>
</evidence>
<accession>A0A0E1WAF0</accession>
<feature type="region of interest" description="Disordered" evidence="1">
    <location>
        <begin position="1"/>
        <end position="21"/>
    </location>
</feature>
<protein>
    <submittedName>
        <fullName evidence="2">Uncharacterized protein</fullName>
    </submittedName>
</protein>
<dbReference type="HOGENOM" id="CLU_3165576_0_0_4"/>
<reference evidence="2" key="1">
    <citation type="submission" date="2009-05" db="EMBL/GenBank/DDBJ databases">
        <authorList>
            <person name="Harkins D.M."/>
            <person name="DeShazer D."/>
            <person name="Woods D.E."/>
            <person name="Brinkac L.M."/>
            <person name="Brown K.A."/>
            <person name="Hung G.C."/>
            <person name="Tuanyok A."/>
            <person name="Zhang B."/>
            <person name="Nierman W.C."/>
        </authorList>
    </citation>
    <scope>NUCLEOTIDE SEQUENCE [LARGE SCALE GENOMIC DNA]</scope>
    <source>
        <strain evidence="2">1710a</strain>
    </source>
</reference>
<evidence type="ECO:0000256" key="1">
    <source>
        <dbReference type="SAM" id="MobiDB-lite"/>
    </source>
</evidence>
<dbReference type="EMBL" id="CM000832">
    <property type="protein sequence ID" value="EET09349.1"/>
    <property type="molecule type" value="Genomic_DNA"/>
</dbReference>